<protein>
    <submittedName>
        <fullName evidence="2">Transcriptional regulator, PadR family</fullName>
    </submittedName>
</protein>
<dbReference type="InterPro" id="IPR005149">
    <property type="entry name" value="Tscrpt_reg_PadR_N"/>
</dbReference>
<dbReference type="Gene3D" id="1.10.10.10">
    <property type="entry name" value="Winged helix-like DNA-binding domain superfamily/Winged helix DNA-binding domain"/>
    <property type="match status" value="1"/>
</dbReference>
<dbReference type="InterPro" id="IPR036390">
    <property type="entry name" value="WH_DNA-bd_sf"/>
</dbReference>
<feature type="domain" description="Transcription regulator PadR N-terminal" evidence="1">
    <location>
        <begin position="14"/>
        <end position="88"/>
    </location>
</feature>
<accession>A0A6J4VRU4</accession>
<dbReference type="SUPFAM" id="SSF46785">
    <property type="entry name" value="Winged helix' DNA-binding domain"/>
    <property type="match status" value="1"/>
</dbReference>
<dbReference type="EMBL" id="CADCWN010000318">
    <property type="protein sequence ID" value="CAA9586927.1"/>
    <property type="molecule type" value="Genomic_DNA"/>
</dbReference>
<gene>
    <name evidence="2" type="ORF">AVDCRST_MAG18-4001</name>
</gene>
<organism evidence="2">
    <name type="scientific">uncultured Thermomicrobiales bacterium</name>
    <dbReference type="NCBI Taxonomy" id="1645740"/>
    <lineage>
        <taxon>Bacteria</taxon>
        <taxon>Pseudomonadati</taxon>
        <taxon>Thermomicrobiota</taxon>
        <taxon>Thermomicrobia</taxon>
        <taxon>Thermomicrobiales</taxon>
        <taxon>environmental samples</taxon>
    </lineage>
</organism>
<dbReference type="Pfam" id="PF03551">
    <property type="entry name" value="PadR"/>
    <property type="match status" value="1"/>
</dbReference>
<dbReference type="PANTHER" id="PTHR33169:SF14">
    <property type="entry name" value="TRANSCRIPTIONAL REGULATOR RV3488"/>
    <property type="match status" value="1"/>
</dbReference>
<evidence type="ECO:0000313" key="2">
    <source>
        <dbReference type="EMBL" id="CAA9586927.1"/>
    </source>
</evidence>
<dbReference type="AlphaFoldDB" id="A0A6J4VRU4"/>
<dbReference type="InterPro" id="IPR036388">
    <property type="entry name" value="WH-like_DNA-bd_sf"/>
</dbReference>
<name>A0A6J4VRU4_9BACT</name>
<sequence length="112" mass="11776">MGRDLPRGDVPALILAVLDEAPAHGYAIARAIERRSAGVLQLREGSLYPALRALEQQGSVSSAWETTGVGPARKVYTLTDAGRVALAERASDWGAYAAAVAAVLGKRRVSYG</sequence>
<dbReference type="InterPro" id="IPR052509">
    <property type="entry name" value="Metal_resp_DNA-bind_regulator"/>
</dbReference>
<evidence type="ECO:0000259" key="1">
    <source>
        <dbReference type="Pfam" id="PF03551"/>
    </source>
</evidence>
<dbReference type="PANTHER" id="PTHR33169">
    <property type="entry name" value="PADR-FAMILY TRANSCRIPTIONAL REGULATOR"/>
    <property type="match status" value="1"/>
</dbReference>
<proteinExistence type="predicted"/>
<reference evidence="2" key="1">
    <citation type="submission" date="2020-02" db="EMBL/GenBank/DDBJ databases">
        <authorList>
            <person name="Meier V. D."/>
        </authorList>
    </citation>
    <scope>NUCLEOTIDE SEQUENCE</scope>
    <source>
        <strain evidence="2">AVDCRST_MAG18</strain>
    </source>
</reference>